<accession>A0A915K8T2</accession>
<evidence type="ECO:0000256" key="1">
    <source>
        <dbReference type="SAM" id="SignalP"/>
    </source>
</evidence>
<evidence type="ECO:0000313" key="3">
    <source>
        <dbReference type="WBParaSite" id="nRc.2.0.1.t34297-RA"/>
    </source>
</evidence>
<dbReference type="AlphaFoldDB" id="A0A915K8T2"/>
<keyword evidence="1" id="KW-0732">Signal</keyword>
<name>A0A915K8T2_ROMCU</name>
<protein>
    <submittedName>
        <fullName evidence="3">Uncharacterized protein</fullName>
    </submittedName>
</protein>
<dbReference type="WBParaSite" id="nRc.2.0.1.t34297-RA">
    <property type="protein sequence ID" value="nRc.2.0.1.t34297-RA"/>
    <property type="gene ID" value="nRc.2.0.1.g34297"/>
</dbReference>
<evidence type="ECO:0000313" key="2">
    <source>
        <dbReference type="Proteomes" id="UP000887565"/>
    </source>
</evidence>
<feature type="chain" id="PRO_5037869557" evidence="1">
    <location>
        <begin position="17"/>
        <end position="154"/>
    </location>
</feature>
<organism evidence="2 3">
    <name type="scientific">Romanomermis culicivorax</name>
    <name type="common">Nematode worm</name>
    <dbReference type="NCBI Taxonomy" id="13658"/>
    <lineage>
        <taxon>Eukaryota</taxon>
        <taxon>Metazoa</taxon>
        <taxon>Ecdysozoa</taxon>
        <taxon>Nematoda</taxon>
        <taxon>Enoplea</taxon>
        <taxon>Dorylaimia</taxon>
        <taxon>Mermithida</taxon>
        <taxon>Mermithoidea</taxon>
        <taxon>Mermithidae</taxon>
        <taxon>Romanomermis</taxon>
    </lineage>
</organism>
<proteinExistence type="predicted"/>
<feature type="signal peptide" evidence="1">
    <location>
        <begin position="1"/>
        <end position="16"/>
    </location>
</feature>
<dbReference type="Proteomes" id="UP000887565">
    <property type="component" value="Unplaced"/>
</dbReference>
<reference evidence="3" key="1">
    <citation type="submission" date="2022-11" db="UniProtKB">
        <authorList>
            <consortium name="WormBaseParasite"/>
        </authorList>
    </citation>
    <scope>IDENTIFICATION</scope>
</reference>
<keyword evidence="2" id="KW-1185">Reference proteome</keyword>
<sequence length="154" mass="17549">MRNLLLVVPVVSGTLSVVIVNEMNRLDKAFTKELFSRKDMSPKWLTNFPYYVNFDARYGDGQDLLHCNTFLHELESILEIQSSPQLKQSKIAAAQYRRPLKCPKSVSFLADPYPTTLKTLYGPFFNSTSSPKKLLEDDVDHVRLAAAEIVVIRK</sequence>